<organism evidence="1 2">
    <name type="scientific">Racocetra persica</name>
    <dbReference type="NCBI Taxonomy" id="160502"/>
    <lineage>
        <taxon>Eukaryota</taxon>
        <taxon>Fungi</taxon>
        <taxon>Fungi incertae sedis</taxon>
        <taxon>Mucoromycota</taxon>
        <taxon>Glomeromycotina</taxon>
        <taxon>Glomeromycetes</taxon>
        <taxon>Diversisporales</taxon>
        <taxon>Gigasporaceae</taxon>
        <taxon>Racocetra</taxon>
    </lineage>
</organism>
<proteinExistence type="predicted"/>
<keyword evidence="2" id="KW-1185">Reference proteome</keyword>
<protein>
    <submittedName>
        <fullName evidence="1">31746_t:CDS:1</fullName>
    </submittedName>
</protein>
<sequence length="387" mass="41262">MIIDVPLARADITPDSDCVVCSDVPKCPTCPQDTTCVLTVRTCNKCPVAFCNSTISTPSPNVDNGNSKTIPGVICGILGLMVLAAAGYFLYKRKYQSKGIKLDNSEEVSSAYAENDIPILYIPPSQDADRMRTSIVSAGTTPLSSPLPKNSTSETLINFVEDDDPSSEVGTILQATKTIPTTTVITATRAKPAIVQLNLIKSNGSSSDSSKSSSQSTYNGTSGPNTPKTAKSFLSTPSVGSTPGSPTKPGTDTGSNNILPSIDIERPSTESTRPQTQEISQQHHLTSPSQESQDQIEGRQSFGLFGSDEVYSKDPKSPELQRESVVSSASTNARSTMLSDEGEIMIFWGGDEPPFSTVIQNKNSENSSENKADAEKNSEVETKKEEI</sequence>
<evidence type="ECO:0000313" key="2">
    <source>
        <dbReference type="Proteomes" id="UP000789920"/>
    </source>
</evidence>
<accession>A0ACA9M4T7</accession>
<reference evidence="1" key="1">
    <citation type="submission" date="2021-06" db="EMBL/GenBank/DDBJ databases">
        <authorList>
            <person name="Kallberg Y."/>
            <person name="Tangrot J."/>
            <person name="Rosling A."/>
        </authorList>
    </citation>
    <scope>NUCLEOTIDE SEQUENCE</scope>
    <source>
        <strain evidence="1">MA461A</strain>
    </source>
</reference>
<comment type="caution">
    <text evidence="1">The sequence shown here is derived from an EMBL/GenBank/DDBJ whole genome shotgun (WGS) entry which is preliminary data.</text>
</comment>
<evidence type="ECO:0000313" key="1">
    <source>
        <dbReference type="EMBL" id="CAG8569049.1"/>
    </source>
</evidence>
<dbReference type="EMBL" id="CAJVQC010006616">
    <property type="protein sequence ID" value="CAG8569049.1"/>
    <property type="molecule type" value="Genomic_DNA"/>
</dbReference>
<name>A0ACA9M4T7_9GLOM</name>
<dbReference type="Proteomes" id="UP000789920">
    <property type="component" value="Unassembled WGS sequence"/>
</dbReference>
<gene>
    <name evidence="1" type="ORF">RPERSI_LOCUS4680</name>
</gene>